<organism evidence="2">
    <name type="scientific">marine metagenome</name>
    <dbReference type="NCBI Taxonomy" id="408172"/>
    <lineage>
        <taxon>unclassified sequences</taxon>
        <taxon>metagenomes</taxon>
        <taxon>ecological metagenomes</taxon>
    </lineage>
</organism>
<sequence>MKITLVTVWTVVVRSIPGRVHSPEYESDAHWDQVPKHIIRLDTDTEYYGIGETGRGVPIEQVREGAQKLIGRNPETITLQHIYGPPADGSEKVPAIGKGPAYDAFEIAVCDLVGRVRELPVHALLGGAVRTRIRADYWIGHQTPEDGKKSVERALKYGFQGVKIKCRIQEPMYERLKAMRDVAGPEFKVTVDPNERFYTAEQAIELAEQLEPLGNVEVFEDPIPKSDIEGYEKIHAAIPFPLAMHLGDGPGVIRALQADGGRGVVDCVNLGGSLYGFQRNAATAGAAGLPCWHGSGNDLGIVDTSYVHAAAAAPNCTMASDFVGSWTREDDLIVEPIDFVDGYVPTTMKPGLGCELDYDAIQNYTRVHEEITR</sequence>
<feature type="domain" description="Mandelate racemase/muconate lactonizing enzyme C-terminal" evidence="1">
    <location>
        <begin position="144"/>
        <end position="241"/>
    </location>
</feature>
<name>A0A381X276_9ZZZZ</name>
<dbReference type="InterPro" id="IPR013342">
    <property type="entry name" value="Mandelate_racemase_C"/>
</dbReference>
<dbReference type="SUPFAM" id="SSF51604">
    <property type="entry name" value="Enolase C-terminal domain-like"/>
    <property type="match status" value="1"/>
</dbReference>
<dbReference type="InterPro" id="IPR029065">
    <property type="entry name" value="Enolase_C-like"/>
</dbReference>
<gene>
    <name evidence="2" type="ORF">METZ01_LOCUS111502</name>
</gene>
<dbReference type="Gene3D" id="3.30.390.10">
    <property type="entry name" value="Enolase-like, N-terminal domain"/>
    <property type="match status" value="1"/>
</dbReference>
<dbReference type="EMBL" id="UINC01013599">
    <property type="protein sequence ID" value="SVA58648.1"/>
    <property type="molecule type" value="Genomic_DNA"/>
</dbReference>
<dbReference type="SMART" id="SM00922">
    <property type="entry name" value="MR_MLE"/>
    <property type="match status" value="1"/>
</dbReference>
<evidence type="ECO:0000259" key="1">
    <source>
        <dbReference type="SMART" id="SM00922"/>
    </source>
</evidence>
<dbReference type="InterPro" id="IPR034593">
    <property type="entry name" value="DgoD-like"/>
</dbReference>
<dbReference type="AlphaFoldDB" id="A0A381X276"/>
<evidence type="ECO:0000313" key="2">
    <source>
        <dbReference type="EMBL" id="SVA58648.1"/>
    </source>
</evidence>
<proteinExistence type="predicted"/>
<accession>A0A381X276</accession>
<dbReference type="InterPro" id="IPR036849">
    <property type="entry name" value="Enolase-like_C_sf"/>
</dbReference>
<reference evidence="2" key="1">
    <citation type="submission" date="2018-05" db="EMBL/GenBank/DDBJ databases">
        <authorList>
            <person name="Lanie J.A."/>
            <person name="Ng W.-L."/>
            <person name="Kazmierczak K.M."/>
            <person name="Andrzejewski T.M."/>
            <person name="Davidsen T.M."/>
            <person name="Wayne K.J."/>
            <person name="Tettelin H."/>
            <person name="Glass J.I."/>
            <person name="Rusch D."/>
            <person name="Podicherti R."/>
            <person name="Tsui H.-C.T."/>
            <person name="Winkler M.E."/>
        </authorList>
    </citation>
    <scope>NUCLEOTIDE SEQUENCE</scope>
</reference>
<dbReference type="SUPFAM" id="SSF54826">
    <property type="entry name" value="Enolase N-terminal domain-like"/>
    <property type="match status" value="1"/>
</dbReference>
<dbReference type="InterPro" id="IPR029017">
    <property type="entry name" value="Enolase-like_N"/>
</dbReference>
<dbReference type="Pfam" id="PF13378">
    <property type="entry name" value="MR_MLE_C"/>
    <property type="match status" value="1"/>
</dbReference>
<dbReference type="PANTHER" id="PTHR48080">
    <property type="entry name" value="D-GALACTONATE DEHYDRATASE-RELATED"/>
    <property type="match status" value="1"/>
</dbReference>
<protein>
    <recommendedName>
        <fullName evidence="1">Mandelate racemase/muconate lactonizing enzyme C-terminal domain-containing protein</fullName>
    </recommendedName>
</protein>
<dbReference type="Gene3D" id="3.20.20.120">
    <property type="entry name" value="Enolase-like C-terminal domain"/>
    <property type="match status" value="1"/>
</dbReference>